<evidence type="ECO:0000313" key="12">
    <source>
        <dbReference type="Proteomes" id="UP001527202"/>
    </source>
</evidence>
<dbReference type="CDD" id="cd06261">
    <property type="entry name" value="TM_PBP2"/>
    <property type="match status" value="1"/>
</dbReference>
<dbReference type="GO" id="GO:0042918">
    <property type="term" value="P:alkanesulfonate transmembrane transport"/>
    <property type="evidence" value="ECO:0007669"/>
    <property type="project" value="UniProtKB-ARBA"/>
</dbReference>
<dbReference type="FunFam" id="1.10.3720.10:FF:000003">
    <property type="entry name" value="Aliphatic sulfonate ABC transporter permease"/>
    <property type="match status" value="1"/>
</dbReference>
<dbReference type="InterPro" id="IPR035906">
    <property type="entry name" value="MetI-like_sf"/>
</dbReference>
<reference evidence="9 12" key="2">
    <citation type="submission" date="2022-05" db="EMBL/GenBank/DDBJ databases">
        <title>Genome Sequencing of Bee-Associated Microbes.</title>
        <authorList>
            <person name="Dunlap C."/>
        </authorList>
    </citation>
    <scope>NUCLEOTIDE SEQUENCE [LARGE SCALE GENOMIC DNA]</scope>
    <source>
        <strain evidence="9 12">NRRL B-23120</strain>
    </source>
</reference>
<feature type="transmembrane region" description="Helical" evidence="7">
    <location>
        <begin position="253"/>
        <end position="272"/>
    </location>
</feature>
<dbReference type="OrthoDB" id="9804353at2"/>
<feature type="domain" description="ABC transmembrane type-1" evidence="8">
    <location>
        <begin position="92"/>
        <end position="271"/>
    </location>
</feature>
<dbReference type="Proteomes" id="UP000288943">
    <property type="component" value="Chromosome"/>
</dbReference>
<dbReference type="EMBL" id="CP026520">
    <property type="protein sequence ID" value="QAV19754.1"/>
    <property type="molecule type" value="Genomic_DNA"/>
</dbReference>
<dbReference type="PANTHER" id="PTHR30151">
    <property type="entry name" value="ALKANE SULFONATE ABC TRANSPORTER-RELATED, MEMBRANE SUBUNIT"/>
    <property type="match status" value="1"/>
</dbReference>
<evidence type="ECO:0000256" key="1">
    <source>
        <dbReference type="ARBA" id="ARBA00004651"/>
    </source>
</evidence>
<evidence type="ECO:0000256" key="6">
    <source>
        <dbReference type="ARBA" id="ARBA00023136"/>
    </source>
</evidence>
<keyword evidence="6 7" id="KW-0472">Membrane</keyword>
<evidence type="ECO:0000256" key="7">
    <source>
        <dbReference type="RuleBase" id="RU363032"/>
    </source>
</evidence>
<dbReference type="Pfam" id="PF00528">
    <property type="entry name" value="BPD_transp_1"/>
    <property type="match status" value="1"/>
</dbReference>
<dbReference type="Gene3D" id="1.10.3720.10">
    <property type="entry name" value="MetI-like"/>
    <property type="match status" value="1"/>
</dbReference>
<comment type="subcellular location">
    <subcellularLocation>
        <location evidence="1 7">Cell membrane</location>
        <topology evidence="1 7">Multi-pass membrane protein</topology>
    </subcellularLocation>
</comment>
<protein>
    <submittedName>
        <fullName evidence="10">ABC transporter permease</fullName>
    </submittedName>
</protein>
<accession>A0A410WZB9</accession>
<dbReference type="KEGG" id="pchi:PC41400_19655"/>
<evidence type="ECO:0000256" key="2">
    <source>
        <dbReference type="ARBA" id="ARBA00022448"/>
    </source>
</evidence>
<evidence type="ECO:0000256" key="3">
    <source>
        <dbReference type="ARBA" id="ARBA00022475"/>
    </source>
</evidence>
<keyword evidence="12" id="KW-1185">Reference proteome</keyword>
<feature type="transmembrane region" description="Helical" evidence="7">
    <location>
        <begin position="131"/>
        <end position="152"/>
    </location>
</feature>
<name>A0A410WZB9_9BACL</name>
<feature type="transmembrane region" description="Helical" evidence="7">
    <location>
        <begin position="32"/>
        <end position="55"/>
    </location>
</feature>
<gene>
    <name evidence="9" type="ORF">M5X16_14270</name>
    <name evidence="10" type="ORF">PC41400_19655</name>
</gene>
<reference evidence="10 11" key="1">
    <citation type="submission" date="2018-01" db="EMBL/GenBank/DDBJ databases">
        <title>The whole genome sequencing and assembly of Paenibacillus chitinolyticus KCCM 41400 strain.</title>
        <authorList>
            <person name="Kim J.-Y."/>
            <person name="Park M.-K."/>
            <person name="Lee Y.-J."/>
            <person name="Yi H."/>
            <person name="Bahn Y.-S."/>
            <person name="Kim J.F."/>
            <person name="Lee D.-W."/>
        </authorList>
    </citation>
    <scope>NUCLEOTIDE SEQUENCE [LARGE SCALE GENOMIC DNA]</scope>
    <source>
        <strain evidence="10 11">KCCM 41400</strain>
    </source>
</reference>
<comment type="similarity">
    <text evidence="7">Belongs to the binding-protein-dependent transport system permease family.</text>
</comment>
<organism evidence="10 11">
    <name type="scientific">Paenibacillus chitinolyticus</name>
    <dbReference type="NCBI Taxonomy" id="79263"/>
    <lineage>
        <taxon>Bacteria</taxon>
        <taxon>Bacillati</taxon>
        <taxon>Bacillota</taxon>
        <taxon>Bacilli</taxon>
        <taxon>Bacillales</taxon>
        <taxon>Paenibacillaceae</taxon>
        <taxon>Paenibacillus</taxon>
    </lineage>
</organism>
<dbReference type="GO" id="GO:0005886">
    <property type="term" value="C:plasma membrane"/>
    <property type="evidence" value="ECO:0007669"/>
    <property type="project" value="UniProtKB-SubCell"/>
</dbReference>
<dbReference type="InterPro" id="IPR000515">
    <property type="entry name" value="MetI-like"/>
</dbReference>
<evidence type="ECO:0000256" key="4">
    <source>
        <dbReference type="ARBA" id="ARBA00022692"/>
    </source>
</evidence>
<keyword evidence="3" id="KW-1003">Cell membrane</keyword>
<feature type="transmembrane region" description="Helical" evidence="7">
    <location>
        <begin position="96"/>
        <end position="119"/>
    </location>
</feature>
<dbReference type="Proteomes" id="UP001527202">
    <property type="component" value="Unassembled WGS sequence"/>
</dbReference>
<proteinExistence type="inferred from homology"/>
<evidence type="ECO:0000313" key="9">
    <source>
        <dbReference type="EMBL" id="MCY9596940.1"/>
    </source>
</evidence>
<keyword evidence="2 7" id="KW-0813">Transport</keyword>
<evidence type="ECO:0000259" key="8">
    <source>
        <dbReference type="PROSITE" id="PS50928"/>
    </source>
</evidence>
<evidence type="ECO:0000313" key="11">
    <source>
        <dbReference type="Proteomes" id="UP000288943"/>
    </source>
</evidence>
<dbReference type="SUPFAM" id="SSF161098">
    <property type="entry name" value="MetI-like"/>
    <property type="match status" value="1"/>
</dbReference>
<dbReference type="AlphaFoldDB" id="A0A410WZB9"/>
<evidence type="ECO:0000256" key="5">
    <source>
        <dbReference type="ARBA" id="ARBA00022989"/>
    </source>
</evidence>
<dbReference type="RefSeq" id="WP_053228645.1">
    <property type="nucleotide sequence ID" value="NZ_CP026520.1"/>
</dbReference>
<feature type="transmembrane region" description="Helical" evidence="7">
    <location>
        <begin position="158"/>
        <end position="181"/>
    </location>
</feature>
<dbReference type="PROSITE" id="PS50928">
    <property type="entry name" value="ABC_TM1"/>
    <property type="match status" value="1"/>
</dbReference>
<dbReference type="PANTHER" id="PTHR30151:SF38">
    <property type="entry name" value="ALIPHATIC SULFONATES TRANSPORT PERMEASE PROTEIN SSUC-RELATED"/>
    <property type="match status" value="1"/>
</dbReference>
<evidence type="ECO:0000313" key="10">
    <source>
        <dbReference type="EMBL" id="QAV19754.1"/>
    </source>
</evidence>
<dbReference type="EMBL" id="JAMDMJ010000015">
    <property type="protein sequence ID" value="MCY9596940.1"/>
    <property type="molecule type" value="Genomic_DNA"/>
</dbReference>
<dbReference type="GeneID" id="95377013"/>
<keyword evidence="4 7" id="KW-0812">Transmembrane</keyword>
<keyword evidence="5 7" id="KW-1133">Transmembrane helix</keyword>
<sequence length="288" mass="31354">MGKSVSVSAKGSGQTFSGKTAPNVYGRTVKDLGWLGVFPFWTHGLLVPFVLLAVWQAAGMSGLVGKEQLPTPSDIARRFAELGLNGELLRHIGVSFVRAASGFGLGALAGLLTGLFTGIGKMIERTLDPSLQMLKTVPLLALIPLFILWFGIGEFSKILMISLAAFFPVYLNTFTGIRGVDSKLYEVTRILRYSRIQQLRKLIIPSALPHILLGLRLAMGVSWLVLVFAELMGTSAGIGYMIEDARTYSNTDIVFVGIILFACVGSLSDLAVRALERRWLGWRDTFKG</sequence>